<dbReference type="EMBL" id="QMQB01000018">
    <property type="protein sequence ID" value="RLE14897.1"/>
    <property type="molecule type" value="Genomic_DNA"/>
</dbReference>
<dbReference type="NCBIfam" id="NF006583">
    <property type="entry name" value="PRK09109.1"/>
    <property type="match status" value="1"/>
</dbReference>
<evidence type="ECO:0000256" key="5">
    <source>
        <dbReference type="ARBA" id="ARBA00022692"/>
    </source>
</evidence>
<dbReference type="PANTHER" id="PTHR30433:SF2">
    <property type="entry name" value="MOTILITY PROTEIN A"/>
    <property type="match status" value="1"/>
</dbReference>
<dbReference type="Proteomes" id="UP000885660">
    <property type="component" value="Unassembled WGS sequence"/>
</dbReference>
<evidence type="ECO:0000256" key="3">
    <source>
        <dbReference type="ARBA" id="ARBA00022448"/>
    </source>
</evidence>
<gene>
    <name evidence="11" type="ORF">DRI96_00780</name>
    <name evidence="10" type="ORF">ENG47_05100</name>
</gene>
<dbReference type="InterPro" id="IPR000540">
    <property type="entry name" value="Flag_MotA_CS"/>
</dbReference>
<keyword evidence="7 8" id="KW-0472">Membrane</keyword>
<dbReference type="GO" id="GO:0005886">
    <property type="term" value="C:plasma membrane"/>
    <property type="evidence" value="ECO:0007669"/>
    <property type="project" value="UniProtKB-SubCell"/>
</dbReference>
<dbReference type="Proteomes" id="UP000267654">
    <property type="component" value="Unassembled WGS sequence"/>
</dbReference>
<feature type="transmembrane region" description="Helical" evidence="8">
    <location>
        <begin position="28"/>
        <end position="50"/>
    </location>
</feature>
<dbReference type="GO" id="GO:0006935">
    <property type="term" value="P:chemotaxis"/>
    <property type="evidence" value="ECO:0007669"/>
    <property type="project" value="InterPro"/>
</dbReference>
<dbReference type="EMBL" id="DRBC01000312">
    <property type="protein sequence ID" value="HDN85113.1"/>
    <property type="molecule type" value="Genomic_DNA"/>
</dbReference>
<comment type="caution">
    <text evidence="11">The sequence shown here is derived from an EMBL/GenBank/DDBJ whole genome shotgun (WGS) entry which is preliminary data.</text>
</comment>
<keyword evidence="6 8" id="KW-1133">Transmembrane helix</keyword>
<evidence type="ECO:0000313" key="12">
    <source>
        <dbReference type="Proteomes" id="UP000267654"/>
    </source>
</evidence>
<keyword evidence="11" id="KW-0282">Flagellum</keyword>
<dbReference type="AlphaFoldDB" id="A0A662DK46"/>
<reference evidence="11 12" key="1">
    <citation type="submission" date="2018-06" db="EMBL/GenBank/DDBJ databases">
        <title>Extensive metabolic versatility and redundancy in microbially diverse, dynamic hydrothermal sediments.</title>
        <authorList>
            <person name="Dombrowski N."/>
            <person name="Teske A."/>
            <person name="Baker B.J."/>
        </authorList>
    </citation>
    <scope>NUCLEOTIDE SEQUENCE [LARGE SCALE GENOMIC DNA]</scope>
    <source>
        <strain evidence="11">B19_G9</strain>
    </source>
</reference>
<evidence type="ECO:0000256" key="6">
    <source>
        <dbReference type="ARBA" id="ARBA00022989"/>
    </source>
</evidence>
<keyword evidence="11" id="KW-0969">Cilium</keyword>
<evidence type="ECO:0000313" key="11">
    <source>
        <dbReference type="EMBL" id="RLE14897.1"/>
    </source>
</evidence>
<evidence type="ECO:0000256" key="7">
    <source>
        <dbReference type="ARBA" id="ARBA00023136"/>
    </source>
</evidence>
<keyword evidence="4" id="KW-1003">Cell membrane</keyword>
<comment type="similarity">
    <text evidence="2">Belongs to the MotA family.</text>
</comment>
<evidence type="ECO:0000256" key="8">
    <source>
        <dbReference type="SAM" id="Phobius"/>
    </source>
</evidence>
<dbReference type="PROSITE" id="PS01307">
    <property type="entry name" value="MOTA"/>
    <property type="match status" value="1"/>
</dbReference>
<sequence length="260" mass="27909">MDLTTLLGVASGLGLVLMAILQGGGIATFINIPSMMITIGGTIGATLINFPMPKVIGVMKVVKKAIFHKETPPEKTIQTLVEFARIARREGVLALEERLSGTDDPFFRKGIQLAVDGTPPETIREILTIDLESLQGRHKIGQGIFTAMGTYAPAFGMIGTLIGLIQMLRSLDDPSKIGSGMATALITTFYGALMANLLFLPIAGKLKVRSEEEVFTKQLIMEGIIAIQSGDNPRVVEDKLKSFLAPGVREKIKTSEKVGA</sequence>
<feature type="transmembrane region" description="Helical" evidence="8">
    <location>
        <begin position="177"/>
        <end position="200"/>
    </location>
</feature>
<proteinExistence type="inferred from homology"/>
<dbReference type="PANTHER" id="PTHR30433">
    <property type="entry name" value="CHEMOTAXIS PROTEIN MOTA"/>
    <property type="match status" value="1"/>
</dbReference>
<keyword evidence="5 8" id="KW-0812">Transmembrane</keyword>
<keyword evidence="3" id="KW-0813">Transport</keyword>
<evidence type="ECO:0000256" key="4">
    <source>
        <dbReference type="ARBA" id="ARBA00022475"/>
    </source>
</evidence>
<feature type="domain" description="MotA/TolQ/ExbB proton channel" evidence="9">
    <location>
        <begin position="102"/>
        <end position="214"/>
    </location>
</feature>
<keyword evidence="11" id="KW-0966">Cell projection</keyword>
<organism evidence="11 12">
    <name type="scientific">Aerophobetes bacterium</name>
    <dbReference type="NCBI Taxonomy" id="2030807"/>
    <lineage>
        <taxon>Bacteria</taxon>
        <taxon>Candidatus Aerophobota</taxon>
    </lineage>
</organism>
<name>A0A662DK46_UNCAE</name>
<dbReference type="InterPro" id="IPR002898">
    <property type="entry name" value="MotA_ExbB_proton_chnl"/>
</dbReference>
<dbReference type="Pfam" id="PF01618">
    <property type="entry name" value="MotA_ExbB"/>
    <property type="match status" value="1"/>
</dbReference>
<evidence type="ECO:0000259" key="9">
    <source>
        <dbReference type="Pfam" id="PF01618"/>
    </source>
</evidence>
<evidence type="ECO:0000313" key="10">
    <source>
        <dbReference type="EMBL" id="HDN85113.1"/>
    </source>
</evidence>
<comment type="subcellular location">
    <subcellularLocation>
        <location evidence="1">Cell membrane</location>
        <topology evidence="1">Multi-pass membrane protein</topology>
    </subcellularLocation>
</comment>
<protein>
    <submittedName>
        <fullName evidence="11">Flagellar motor protein</fullName>
    </submittedName>
</protein>
<evidence type="ECO:0000256" key="1">
    <source>
        <dbReference type="ARBA" id="ARBA00004651"/>
    </source>
</evidence>
<dbReference type="InterPro" id="IPR047055">
    <property type="entry name" value="MotA-like"/>
</dbReference>
<reference evidence="10" key="2">
    <citation type="journal article" date="2020" name="mSystems">
        <title>Genome- and Community-Level Interaction Insights into Carbon Utilization and Element Cycling Functions of Hydrothermarchaeota in Hydrothermal Sediment.</title>
        <authorList>
            <person name="Zhou Z."/>
            <person name="Liu Y."/>
            <person name="Xu W."/>
            <person name="Pan J."/>
            <person name="Luo Z.H."/>
            <person name="Li M."/>
        </authorList>
    </citation>
    <scope>NUCLEOTIDE SEQUENCE [LARGE SCALE GENOMIC DNA]</scope>
    <source>
        <strain evidence="10">HyVt-219</strain>
    </source>
</reference>
<accession>A0A662DK46</accession>
<evidence type="ECO:0000256" key="2">
    <source>
        <dbReference type="ARBA" id="ARBA00008038"/>
    </source>
</evidence>
<feature type="transmembrane region" description="Helical" evidence="8">
    <location>
        <begin position="144"/>
        <end position="165"/>
    </location>
</feature>
<dbReference type="GO" id="GO:0071978">
    <property type="term" value="P:bacterial-type flagellum-dependent swarming motility"/>
    <property type="evidence" value="ECO:0007669"/>
    <property type="project" value="InterPro"/>
</dbReference>